<evidence type="ECO:0000313" key="4">
    <source>
        <dbReference type="EMBL" id="AAZ46579.1"/>
    </source>
</evidence>
<sequence length="306" mass="34614">MKTDSLETEVKHRIAEEAAGWFLRLRESGHEEGAHGDFQQWLNANEIHRHEYLTIQRLWGGLDNLRHRNRRRRTTSVLTALLLISLATVAGFHAMLSSEGRIETKVAETRQQVLDDGTIAELDADSQLLIDYSPWRRLVVVLHGQVQFKVAAGLRPFEVRAAGATVRDIGTTFNLYVRHDSARISVQEGIVEVTLDAGGKARRVNAGQQLDYLAADRALPWPKVADAVPPWREGRWVFEATPLDEVIEEINRHHARPAVLADPRLGSYRVSGVFEQVDRKGLLQALVAVLPLRLEERSEETLIRQR</sequence>
<proteinExistence type="predicted"/>
<dbReference type="GO" id="GO:0016989">
    <property type="term" value="F:sigma factor antagonist activity"/>
    <property type="evidence" value="ECO:0007669"/>
    <property type="project" value="TreeGrafter"/>
</dbReference>
<organism evidence="4">
    <name type="scientific">Dechloromonas aromatica (strain RCB)</name>
    <dbReference type="NCBI Taxonomy" id="159087"/>
    <lineage>
        <taxon>Bacteria</taxon>
        <taxon>Pseudomonadati</taxon>
        <taxon>Pseudomonadota</taxon>
        <taxon>Betaproteobacteria</taxon>
        <taxon>Rhodocyclales</taxon>
        <taxon>Azonexaceae</taxon>
        <taxon>Dechloromonas</taxon>
    </lineage>
</organism>
<dbReference type="PANTHER" id="PTHR30273:SF2">
    <property type="entry name" value="PROTEIN FECR"/>
    <property type="match status" value="1"/>
</dbReference>
<dbReference type="InterPro" id="IPR032623">
    <property type="entry name" value="FecR_N"/>
</dbReference>
<dbReference type="KEGG" id="dar:Daro_1833"/>
<dbReference type="Pfam" id="PF16220">
    <property type="entry name" value="DUF4880"/>
    <property type="match status" value="1"/>
</dbReference>
<dbReference type="PIRSF" id="PIRSF018266">
    <property type="entry name" value="FecR"/>
    <property type="match status" value="1"/>
</dbReference>
<gene>
    <name evidence="4" type="ordered locus">Daro_1833</name>
</gene>
<evidence type="ECO:0000259" key="2">
    <source>
        <dbReference type="Pfam" id="PF04773"/>
    </source>
</evidence>
<dbReference type="InterPro" id="IPR012373">
    <property type="entry name" value="Ferrdict_sens_TM"/>
</dbReference>
<keyword evidence="1" id="KW-1133">Transmembrane helix</keyword>
<feature type="domain" description="FecR N-terminal" evidence="3">
    <location>
        <begin position="16"/>
        <end position="58"/>
    </location>
</feature>
<dbReference type="STRING" id="159087.Daro_1833"/>
<dbReference type="HOGENOM" id="CLU_050192_0_2_4"/>
<dbReference type="AlphaFoldDB" id="Q47F02"/>
<dbReference type="Gene3D" id="3.55.50.30">
    <property type="match status" value="1"/>
</dbReference>
<dbReference type="eggNOG" id="COG3712">
    <property type="taxonomic scope" value="Bacteria"/>
</dbReference>
<keyword evidence="1" id="KW-0812">Transmembrane</keyword>
<feature type="transmembrane region" description="Helical" evidence="1">
    <location>
        <begin position="76"/>
        <end position="96"/>
    </location>
</feature>
<protein>
    <submittedName>
        <fullName evidence="4">FecR protein</fullName>
    </submittedName>
</protein>
<feature type="domain" description="FecR protein" evidence="2">
    <location>
        <begin position="101"/>
        <end position="192"/>
    </location>
</feature>
<evidence type="ECO:0000256" key="1">
    <source>
        <dbReference type="SAM" id="Phobius"/>
    </source>
</evidence>
<dbReference type="Gene3D" id="2.60.120.1440">
    <property type="match status" value="1"/>
</dbReference>
<dbReference type="InterPro" id="IPR006860">
    <property type="entry name" value="FecR"/>
</dbReference>
<dbReference type="Pfam" id="PF04773">
    <property type="entry name" value="FecR"/>
    <property type="match status" value="1"/>
</dbReference>
<reference evidence="4" key="1">
    <citation type="submission" date="2005-08" db="EMBL/GenBank/DDBJ databases">
        <title>Complete sequence of Dechloromonas aromatica RCB.</title>
        <authorList>
            <person name="Salinero K.K."/>
            <person name="Copeland A."/>
            <person name="Lucas S."/>
            <person name="Lapidus A."/>
            <person name="Barry K."/>
            <person name="Detter J.C."/>
            <person name="Glavina T."/>
            <person name="Hammon N."/>
            <person name="Israni S."/>
            <person name="Pitluck S."/>
            <person name="Di Bartolo G."/>
            <person name="Trong S."/>
            <person name="Schmutz J."/>
            <person name="Larimer F."/>
            <person name="Land M."/>
            <person name="Ivanova N."/>
            <person name="Richardson P."/>
        </authorList>
    </citation>
    <scope>NUCLEOTIDE SEQUENCE</scope>
    <source>
        <strain evidence="4">RCB</strain>
    </source>
</reference>
<name>Q47F02_DECAR</name>
<dbReference type="EMBL" id="CP000089">
    <property type="protein sequence ID" value="AAZ46579.1"/>
    <property type="molecule type" value="Genomic_DNA"/>
</dbReference>
<evidence type="ECO:0000259" key="3">
    <source>
        <dbReference type="Pfam" id="PF16220"/>
    </source>
</evidence>
<accession>Q47F02</accession>
<dbReference type="PANTHER" id="PTHR30273">
    <property type="entry name" value="PERIPLASMIC SIGNAL SENSOR AND SIGMA FACTOR ACTIVATOR FECR-RELATED"/>
    <property type="match status" value="1"/>
</dbReference>
<keyword evidence="1" id="KW-0472">Membrane</keyword>